<evidence type="ECO:0000256" key="2">
    <source>
        <dbReference type="SAM" id="Phobius"/>
    </source>
</evidence>
<evidence type="ECO:0000259" key="3">
    <source>
        <dbReference type="Pfam" id="PF18186"/>
    </source>
</evidence>
<evidence type="ECO:0000256" key="1">
    <source>
        <dbReference type="SAM" id="MobiDB-lite"/>
    </source>
</evidence>
<reference evidence="4" key="1">
    <citation type="journal article" date="2020" name="Int. J. Syst. Evol. Microbiol.">
        <title>Notification of changes in taxonomic opinion previously published outside the IJSEM.</title>
        <authorList>
            <person name="Oren A."/>
            <person name="Garrity G."/>
        </authorList>
    </citation>
    <scope>NUCLEOTIDE SEQUENCE</scope>
    <source>
        <strain evidence="4">TCYB15</strain>
    </source>
</reference>
<feature type="transmembrane region" description="Helical" evidence="2">
    <location>
        <begin position="46"/>
        <end position="63"/>
    </location>
</feature>
<keyword evidence="2" id="KW-0472">Membrane</keyword>
<gene>
    <name evidence="4" type="ORF">ABM428_16840</name>
</gene>
<accession>A0AAU8C842</accession>
<keyword evidence="2" id="KW-0812">Transmembrane</keyword>
<dbReference type="RefSeq" id="WP_353628643.1">
    <property type="nucleotide sequence ID" value="NZ_CP159196.1"/>
</dbReference>
<dbReference type="NCBIfam" id="NF033632">
    <property type="entry name" value="SLATT_4"/>
    <property type="match status" value="1"/>
</dbReference>
<evidence type="ECO:0000313" key="4">
    <source>
        <dbReference type="EMBL" id="XCF12215.1"/>
    </source>
</evidence>
<feature type="compositionally biased region" description="Basic and acidic residues" evidence="1">
    <location>
        <begin position="191"/>
        <end position="202"/>
    </location>
</feature>
<dbReference type="AlphaFoldDB" id="A0AAU8C842"/>
<feature type="domain" description="SMODS and SLOG-associating 2TM effector" evidence="3">
    <location>
        <begin position="12"/>
        <end position="174"/>
    </location>
</feature>
<feature type="transmembrane region" description="Helical" evidence="2">
    <location>
        <begin position="69"/>
        <end position="88"/>
    </location>
</feature>
<proteinExistence type="predicted"/>
<keyword evidence="4" id="KW-0614">Plasmid</keyword>
<geneLocation type="plasmid" evidence="4">
    <name>pZYJ03</name>
</geneLocation>
<organism evidence="4">
    <name type="scientific">Sulfitobacter sp. TCYB15</name>
    <dbReference type="NCBI Taxonomy" id="3229275"/>
    <lineage>
        <taxon>Bacteria</taxon>
        <taxon>Pseudomonadati</taxon>
        <taxon>Pseudomonadota</taxon>
        <taxon>Alphaproteobacteria</taxon>
        <taxon>Rhodobacterales</taxon>
        <taxon>Roseobacteraceae</taxon>
        <taxon>Sulfitobacter</taxon>
    </lineage>
</organism>
<dbReference type="EMBL" id="CP159196">
    <property type="protein sequence ID" value="XCF12215.1"/>
    <property type="molecule type" value="Genomic_DNA"/>
</dbReference>
<keyword evidence="2" id="KW-1133">Transmembrane helix</keyword>
<name>A0AAU8C842_9RHOB</name>
<sequence length="202" mass="22930">MKTMPPDYDIAFEDQVRECFGRLVYTHKTHERMADRSADTLRRYKIVQITLSALTSAGAIGVVVGEELWVEVATVGISFMTLFVAAYLKNFDPGAIAQKHRDAAAKLWNVRECYLSLLTDLSRLPYEAAVERRDELQAMLAALYEGAPQTDGKAYKEAQRRLKEMEDMTFTDDEIDCFLPLSLKRSGGRPKQKEVNQTEGKR</sequence>
<dbReference type="Pfam" id="PF18186">
    <property type="entry name" value="SLATT_4"/>
    <property type="match status" value="1"/>
</dbReference>
<dbReference type="InterPro" id="IPR040811">
    <property type="entry name" value="SLATT_4"/>
</dbReference>
<reference evidence="4" key="2">
    <citation type="submission" date="2024-06" db="EMBL/GenBank/DDBJ databases">
        <authorList>
            <person name="Deng Y."/>
        </authorList>
    </citation>
    <scope>NUCLEOTIDE SEQUENCE</scope>
    <source>
        <strain evidence="4">TCYB15</strain>
        <plasmid evidence="4">pZYJ03</plasmid>
    </source>
</reference>
<protein>
    <submittedName>
        <fullName evidence="4">SLATT domain-containing protein</fullName>
    </submittedName>
</protein>
<dbReference type="KEGG" id="suly:ABM428_16840"/>
<feature type="region of interest" description="Disordered" evidence="1">
    <location>
        <begin position="183"/>
        <end position="202"/>
    </location>
</feature>